<evidence type="ECO:0000256" key="14">
    <source>
        <dbReference type="ARBA" id="ARBA00032195"/>
    </source>
</evidence>
<dbReference type="PANTHER" id="PTHR44845:SF1">
    <property type="entry name" value="L-2-AMINOADIPATE REDUCTASE"/>
    <property type="match status" value="1"/>
</dbReference>
<evidence type="ECO:0000256" key="16">
    <source>
        <dbReference type="ARBA" id="ARBA00048414"/>
    </source>
</evidence>
<keyword evidence="11" id="KW-0560">Oxidoreductase</keyword>
<dbReference type="GO" id="GO:0019878">
    <property type="term" value="P:lysine biosynthetic process via aminoadipic acid"/>
    <property type="evidence" value="ECO:0007669"/>
    <property type="project" value="UniProtKB-UniPathway"/>
</dbReference>
<dbReference type="Gene3D" id="3.40.50.12780">
    <property type="entry name" value="N-terminal domain of ligase-like"/>
    <property type="match status" value="1"/>
</dbReference>
<dbReference type="InterPro" id="IPR013120">
    <property type="entry name" value="FAR_NAD-bd"/>
</dbReference>
<evidence type="ECO:0000256" key="3">
    <source>
        <dbReference type="ARBA" id="ARBA00004827"/>
    </source>
</evidence>
<dbReference type="Gene3D" id="1.10.1200.10">
    <property type="entry name" value="ACP-like"/>
    <property type="match status" value="1"/>
</dbReference>
<evidence type="ECO:0000256" key="2">
    <source>
        <dbReference type="ARBA" id="ARBA00003499"/>
    </source>
</evidence>
<dbReference type="InterPro" id="IPR042099">
    <property type="entry name" value="ANL_N_sf"/>
</dbReference>
<dbReference type="InterPro" id="IPR020845">
    <property type="entry name" value="AMP-binding_CS"/>
</dbReference>
<dbReference type="EC" id="1.2.1.31" evidence="6"/>
<keyword evidence="10" id="KW-0521">NADP</keyword>
<comment type="catalytic activity">
    <reaction evidence="15">
        <text>(S)-2-amino-6-oxohexanoate + AMP + diphosphate + NADP(+) = L-2-aminoadipate + ATP + NADPH + H(+)</text>
        <dbReference type="Rhea" id="RHEA:46936"/>
        <dbReference type="ChEBI" id="CHEBI:15378"/>
        <dbReference type="ChEBI" id="CHEBI:30616"/>
        <dbReference type="ChEBI" id="CHEBI:33019"/>
        <dbReference type="ChEBI" id="CHEBI:57783"/>
        <dbReference type="ChEBI" id="CHEBI:58321"/>
        <dbReference type="ChEBI" id="CHEBI:58349"/>
        <dbReference type="ChEBI" id="CHEBI:58672"/>
        <dbReference type="ChEBI" id="CHEBI:456215"/>
        <dbReference type="EC" id="1.2.1.95"/>
    </reaction>
</comment>
<dbReference type="NCBIfam" id="TIGR01746">
    <property type="entry name" value="Thioester-redct"/>
    <property type="match status" value="1"/>
</dbReference>
<evidence type="ECO:0000256" key="4">
    <source>
        <dbReference type="ARBA" id="ARBA00006432"/>
    </source>
</evidence>
<dbReference type="Gene3D" id="3.30.300.30">
    <property type="match status" value="1"/>
</dbReference>
<dbReference type="NCBIfam" id="TIGR03443">
    <property type="entry name" value="alpha_am_amid"/>
    <property type="match status" value="1"/>
</dbReference>
<dbReference type="InterPro" id="IPR045851">
    <property type="entry name" value="AMP-bd_C_sf"/>
</dbReference>
<dbReference type="InterPro" id="IPR009081">
    <property type="entry name" value="PP-bd_ACP"/>
</dbReference>
<accession>A0A383UQ44</accession>
<keyword evidence="9" id="KW-0028">Amino-acid biosynthesis</keyword>
<dbReference type="PROSITE" id="PS50075">
    <property type="entry name" value="CARRIER"/>
    <property type="match status" value="1"/>
</dbReference>
<organism evidence="20 21">
    <name type="scientific">Blumeria hordei</name>
    <name type="common">Barley powdery mildew</name>
    <name type="synonym">Blumeria graminis f. sp. hordei</name>
    <dbReference type="NCBI Taxonomy" id="2867405"/>
    <lineage>
        <taxon>Eukaryota</taxon>
        <taxon>Fungi</taxon>
        <taxon>Dikarya</taxon>
        <taxon>Ascomycota</taxon>
        <taxon>Pezizomycotina</taxon>
        <taxon>Leotiomycetes</taxon>
        <taxon>Erysiphales</taxon>
        <taxon>Erysiphaceae</taxon>
        <taxon>Blumeria</taxon>
    </lineage>
</organism>
<evidence type="ECO:0000256" key="5">
    <source>
        <dbReference type="ARBA" id="ARBA00012913"/>
    </source>
</evidence>
<evidence type="ECO:0000313" key="21">
    <source>
        <dbReference type="Proteomes" id="UP000275772"/>
    </source>
</evidence>
<dbReference type="UniPathway" id="UPA00033">
    <property type="reaction ID" value="UER00032"/>
</dbReference>
<evidence type="ECO:0000256" key="6">
    <source>
        <dbReference type="ARBA" id="ARBA00013073"/>
    </source>
</evidence>
<dbReference type="InterPro" id="IPR014397">
    <property type="entry name" value="Lys2"/>
</dbReference>
<dbReference type="AlphaFoldDB" id="A0A383UQ44"/>
<comment type="cofactor">
    <cofactor evidence="1">
        <name>pantetheine 4'-phosphate</name>
        <dbReference type="ChEBI" id="CHEBI:47942"/>
    </cofactor>
</comment>
<evidence type="ECO:0000256" key="12">
    <source>
        <dbReference type="ARBA" id="ARBA00023154"/>
    </source>
</evidence>
<dbReference type="InterPro" id="IPR010080">
    <property type="entry name" value="Thioester_reductase-like_dom"/>
</dbReference>
<dbReference type="SUPFAM" id="SSF47336">
    <property type="entry name" value="ACP-like"/>
    <property type="match status" value="1"/>
</dbReference>
<keyword evidence="8" id="KW-0597">Phosphoprotein</keyword>
<dbReference type="GO" id="GO:0004043">
    <property type="term" value="F:L-aminoadipate-semialdehyde dehydrogenase [NAD(P)+] activity"/>
    <property type="evidence" value="ECO:0007669"/>
    <property type="project" value="UniProtKB-EC"/>
</dbReference>
<keyword evidence="7" id="KW-0596">Phosphopantetheine</keyword>
<evidence type="ECO:0000259" key="19">
    <source>
        <dbReference type="PROSITE" id="PS50075"/>
    </source>
</evidence>
<comment type="similarity">
    <text evidence="4">Belongs to the ATP-dependent AMP-binding enzyme family.</text>
</comment>
<keyword evidence="12" id="KW-0457">Lysine biosynthesis</keyword>
<sequence>MSQLPDPTADLDWSGYKGSIQWHFGQNAQNYPDRICVVETKSAEGPERIFSYRQIYEASNTLAHYLTNAGIEPGDVVMIWAHRSVDLVISIMGTLSSGATFSVLDPAYPPSRQKIYLEVAQPRALVNIARATEESGQLAPLVRNYIDTKLQLKAEIPALRLGDDGTLFGGGSQSQDLFSQVKLKASSPPDVEVGPDSNPTLSFTSGSEGRPKGVLGRHFSLVYYFSWMAERFNLSSQSRFTLLSGIAHDPVQRDIFTPLFLGAQLLVPSKEDIQHEKLAEWMAEQKPTVTHLTPAMGHILVGGAEAKFPSLKTAFFVGDVLTKRECQSLRHLAMNTNIVNMYGTTETQRAVSFYEIPSLAENPKALDDINSNIPAGKGMKNVQILVVDLNNRSKICDVGEVGEIYVRAAGLAEGYKGDEAMNAEKFHKNWFVDNEKWVEADKLSARGEPWRKFYKGPRDRLYRTGDLGKYLASGDVECTGRADDQVKIRGFRIELNEIDTNLGQHTLVRDCKTLVRRDKDEEPKLVSYIVPEIRQWSEWLKSRGYEELDDDGVDTGPTRYFPKKFRRLQAEIRTFLKLRLPDYAIPTVFIMLQKLPLNPNGKIDKPNLPFPDVAEQIERTTSEDFERWKILTVIEQNVATIWADLLPGINAKTLTQQSNFFDLGGHSIIAQQMLLRIRREMNANISISKLYEFSSLGNFSAQIEKLLGKSQSGIDELDDSETQYARSFDELVKSIAPTFPTVEIEKIRDLESPTVFLTGATGFLGAYIIKEILSRTKKTFKVIAHVRGVETIEMAFLRLRDSLMGYGIWQETWQHRISCVVGDLSKPRLGVSLATWKALADDVDIVIHNGATVHWVKRYSELLESNVISTIDAMSLCREGKPKIFTFISSTSVLDTDYYLSHSEQNVMDGHHGILESDDLNGSRTGLKTGYGQSKWVSEKLILTAGSRGLCGSIIRPGYILGDEKSGVSVTDDFLIRLLKGCIQLSSRPHITNTVNTLPVNHVALLAVAASLNVPSVPISETTNRIHVVHGTAHPRLRMNELLFSLEHYGYPVPECGYDKWKKELEAYVTTNVITPDDEQHALMPLFHMCIDDLPSSTKAPELNDSNAVSVLRDDACHWTGIDSSNGKTVSQEQIGTILAYLVAIGFIPKPDENRGTKLPVIAVASNLDSSRRKVGGRGAK</sequence>
<dbReference type="InterPro" id="IPR000873">
    <property type="entry name" value="AMP-dep_synth/lig_dom"/>
</dbReference>
<evidence type="ECO:0000256" key="7">
    <source>
        <dbReference type="ARBA" id="ARBA00022450"/>
    </source>
</evidence>
<evidence type="ECO:0000256" key="18">
    <source>
        <dbReference type="SAM" id="MobiDB-lite"/>
    </source>
</evidence>
<comment type="function">
    <text evidence="2">Catalyzes the activation of alpha-aminoadipate by ATP-dependent adenylation and the reduction of activated alpha-aminoadipate by NADPH. The activated alpha-aminoadipate is bound to the phosphopantheinyl group of the enzyme itself before it is reduced to (S)-2-amino-6-oxohexanoate.</text>
</comment>
<comment type="catalytic activity">
    <reaction evidence="16">
        <text>(S)-2-amino-6-oxohexanoate + NAD(+) + H2O = L-2-aminoadipate + NADH + 2 H(+)</text>
        <dbReference type="Rhea" id="RHEA:12308"/>
        <dbReference type="ChEBI" id="CHEBI:15377"/>
        <dbReference type="ChEBI" id="CHEBI:15378"/>
        <dbReference type="ChEBI" id="CHEBI:57540"/>
        <dbReference type="ChEBI" id="CHEBI:57945"/>
        <dbReference type="ChEBI" id="CHEBI:58321"/>
        <dbReference type="ChEBI" id="CHEBI:58672"/>
        <dbReference type="EC" id="1.2.1.31"/>
    </reaction>
</comment>
<dbReference type="Pfam" id="PF00501">
    <property type="entry name" value="AMP-binding"/>
    <property type="match status" value="1"/>
</dbReference>
<evidence type="ECO:0000313" key="20">
    <source>
        <dbReference type="EMBL" id="SZF01997.1"/>
    </source>
</evidence>
<evidence type="ECO:0000256" key="13">
    <source>
        <dbReference type="ARBA" id="ARBA00031335"/>
    </source>
</evidence>
<comment type="catalytic activity">
    <reaction evidence="17">
        <text>(S)-2-amino-6-oxohexanoate + NADP(+) + H2O = L-2-aminoadipate + NADPH + 2 H(+)</text>
        <dbReference type="Rhea" id="RHEA:12304"/>
        <dbReference type="ChEBI" id="CHEBI:15377"/>
        <dbReference type="ChEBI" id="CHEBI:15378"/>
        <dbReference type="ChEBI" id="CHEBI:57783"/>
        <dbReference type="ChEBI" id="CHEBI:58321"/>
        <dbReference type="ChEBI" id="CHEBI:58349"/>
        <dbReference type="ChEBI" id="CHEBI:58672"/>
        <dbReference type="EC" id="1.2.1.31"/>
    </reaction>
</comment>
<protein>
    <recommendedName>
        <fullName evidence="14">Alpha-aminoadipate reductase</fullName>
        <ecNumber evidence="6">1.2.1.31</ecNumber>
        <ecNumber evidence="5">1.2.1.95</ecNumber>
    </recommendedName>
    <alternativeName>
        <fullName evidence="13">L-aminoadipate-semialdehyde dehydrogenase</fullName>
    </alternativeName>
</protein>
<feature type="compositionally biased region" description="Polar residues" evidence="18">
    <location>
        <begin position="197"/>
        <end position="207"/>
    </location>
</feature>
<dbReference type="Proteomes" id="UP000275772">
    <property type="component" value="Unassembled WGS sequence"/>
</dbReference>
<evidence type="ECO:0000256" key="9">
    <source>
        <dbReference type="ARBA" id="ARBA00022605"/>
    </source>
</evidence>
<proteinExistence type="inferred from homology"/>
<dbReference type="Pfam" id="PF00550">
    <property type="entry name" value="PP-binding"/>
    <property type="match status" value="1"/>
</dbReference>
<dbReference type="FunFam" id="3.40.50.720:FF:000787">
    <property type="entry name" value="L-2-aminoadipate reductase"/>
    <property type="match status" value="1"/>
</dbReference>
<dbReference type="CDD" id="cd05235">
    <property type="entry name" value="SDR_e1"/>
    <property type="match status" value="1"/>
</dbReference>
<dbReference type="SUPFAM" id="SSF51735">
    <property type="entry name" value="NAD(P)-binding Rossmann-fold domains"/>
    <property type="match status" value="1"/>
</dbReference>
<feature type="region of interest" description="Disordered" evidence="18">
    <location>
        <begin position="187"/>
        <end position="209"/>
    </location>
</feature>
<evidence type="ECO:0000256" key="10">
    <source>
        <dbReference type="ARBA" id="ARBA00022857"/>
    </source>
</evidence>
<evidence type="ECO:0000256" key="11">
    <source>
        <dbReference type="ARBA" id="ARBA00023002"/>
    </source>
</evidence>
<comment type="pathway">
    <text evidence="3">Amino-acid biosynthesis; L-lysine biosynthesis via AAA pathway; L-lysine from L-alpha-aminoadipate (fungal route): step 1/3.</text>
</comment>
<dbReference type="SUPFAM" id="SSF56801">
    <property type="entry name" value="Acetyl-CoA synthetase-like"/>
    <property type="match status" value="1"/>
</dbReference>
<evidence type="ECO:0000256" key="17">
    <source>
        <dbReference type="ARBA" id="ARBA00049537"/>
    </source>
</evidence>
<dbReference type="PIRSF" id="PIRSF001617">
    <property type="entry name" value="Alpha-AR"/>
    <property type="match status" value="1"/>
</dbReference>
<dbReference type="InterPro" id="IPR036736">
    <property type="entry name" value="ACP-like_sf"/>
</dbReference>
<evidence type="ECO:0000256" key="15">
    <source>
        <dbReference type="ARBA" id="ARBA00048260"/>
    </source>
</evidence>
<dbReference type="NCBIfam" id="TIGR01733">
    <property type="entry name" value="AA-adenyl-dom"/>
    <property type="match status" value="1"/>
</dbReference>
<dbReference type="Gene3D" id="3.40.50.720">
    <property type="entry name" value="NAD(P)-binding Rossmann-like Domain"/>
    <property type="match status" value="1"/>
</dbReference>
<dbReference type="EC" id="1.2.1.95" evidence="5"/>
<dbReference type="Pfam" id="PF07993">
    <property type="entry name" value="NAD_binding_4"/>
    <property type="match status" value="1"/>
</dbReference>
<reference evidence="20 21" key="1">
    <citation type="submission" date="2017-11" db="EMBL/GenBank/DDBJ databases">
        <authorList>
            <person name="Kracher B."/>
        </authorList>
    </citation>
    <scope>NUCLEOTIDE SEQUENCE [LARGE SCALE GENOMIC DNA]</scope>
    <source>
        <strain evidence="20 21">RACE1</strain>
    </source>
</reference>
<evidence type="ECO:0000256" key="8">
    <source>
        <dbReference type="ARBA" id="ARBA00022553"/>
    </source>
</evidence>
<dbReference type="EMBL" id="UNSH01000041">
    <property type="protein sequence ID" value="SZF01997.1"/>
    <property type="molecule type" value="Genomic_DNA"/>
</dbReference>
<dbReference type="PROSITE" id="PS00455">
    <property type="entry name" value="AMP_BINDING"/>
    <property type="match status" value="1"/>
</dbReference>
<dbReference type="InterPro" id="IPR010071">
    <property type="entry name" value="AA_adenyl_dom"/>
</dbReference>
<evidence type="ECO:0000256" key="1">
    <source>
        <dbReference type="ARBA" id="ARBA00001957"/>
    </source>
</evidence>
<dbReference type="InterPro" id="IPR036291">
    <property type="entry name" value="NAD(P)-bd_dom_sf"/>
</dbReference>
<gene>
    <name evidence="20" type="ORF">BLGHR1_12774</name>
</gene>
<name>A0A383UQ44_BLUHO</name>
<dbReference type="VEuPathDB" id="FungiDB:BLGHR1_12774"/>
<feature type="domain" description="Carrier" evidence="19">
    <location>
        <begin position="629"/>
        <end position="707"/>
    </location>
</feature>
<dbReference type="PANTHER" id="PTHR44845">
    <property type="entry name" value="CARRIER DOMAIN-CONTAINING PROTEIN"/>
    <property type="match status" value="1"/>
</dbReference>